<evidence type="ECO:0000313" key="2">
    <source>
        <dbReference type="EMBL" id="TGM17256.1"/>
    </source>
</evidence>
<accession>A0ABY2N5G8</accession>
<evidence type="ECO:0000256" key="1">
    <source>
        <dbReference type="SAM" id="Phobius"/>
    </source>
</evidence>
<keyword evidence="1" id="KW-0472">Membrane</keyword>
<name>A0ABY2N5G8_9LEPT</name>
<sequence>MIEQISNVGGLILAMAIGTMAKLYFDWWTVWFKTKRDKEKIPRELNRNFEVQERLAILRDRYSASRAKVFQFHNGEYYFNGTGIEKFSMTNISVKPGIAYPYRFKEFYSSQQISQSLELIKPICENEAFFLQTSDLPDHSGWKDVFRFNEIKAHLFAKIENNGKIEGFISVSWHEDMVIEIDPSEIIKTAEQIGILLRRRR</sequence>
<protein>
    <submittedName>
        <fullName evidence="2">Uncharacterized protein</fullName>
    </submittedName>
</protein>
<gene>
    <name evidence="2" type="ORF">EHQ90_07685</name>
</gene>
<proteinExistence type="predicted"/>
<reference evidence="3" key="1">
    <citation type="journal article" date="2019" name="PLoS Negl. Trop. Dis.">
        <title>Revisiting the worldwide diversity of Leptospira species in the environment.</title>
        <authorList>
            <person name="Vincent A.T."/>
            <person name="Schiettekatte O."/>
            <person name="Bourhy P."/>
            <person name="Veyrier F.J."/>
            <person name="Picardeau M."/>
        </authorList>
    </citation>
    <scope>NUCLEOTIDE SEQUENCE [LARGE SCALE GENOMIC DNA]</scope>
    <source>
        <strain evidence="3">201702407</strain>
    </source>
</reference>
<dbReference type="EMBL" id="RQGT01000059">
    <property type="protein sequence ID" value="TGM17256.1"/>
    <property type="molecule type" value="Genomic_DNA"/>
</dbReference>
<keyword evidence="1" id="KW-1133">Transmembrane helix</keyword>
<organism evidence="2 3">
    <name type="scientific">Leptospira stimsonii</name>
    <dbReference type="NCBI Taxonomy" id="2202203"/>
    <lineage>
        <taxon>Bacteria</taxon>
        <taxon>Pseudomonadati</taxon>
        <taxon>Spirochaetota</taxon>
        <taxon>Spirochaetia</taxon>
        <taxon>Leptospirales</taxon>
        <taxon>Leptospiraceae</taxon>
        <taxon>Leptospira</taxon>
    </lineage>
</organism>
<dbReference type="RefSeq" id="WP_135684558.1">
    <property type="nucleotide sequence ID" value="NZ_RQEQ01000080.1"/>
</dbReference>
<keyword evidence="1" id="KW-0812">Transmembrane</keyword>
<dbReference type="Proteomes" id="UP000297422">
    <property type="component" value="Unassembled WGS sequence"/>
</dbReference>
<feature type="transmembrane region" description="Helical" evidence="1">
    <location>
        <begin position="6"/>
        <end position="25"/>
    </location>
</feature>
<keyword evidence="3" id="KW-1185">Reference proteome</keyword>
<comment type="caution">
    <text evidence="2">The sequence shown here is derived from an EMBL/GenBank/DDBJ whole genome shotgun (WGS) entry which is preliminary data.</text>
</comment>
<evidence type="ECO:0000313" key="3">
    <source>
        <dbReference type="Proteomes" id="UP000297422"/>
    </source>
</evidence>